<sequence length="61" mass="6988">MFADAIEPRAWTHLGYRFREEIRARGADRGDVALWTNFAASDWCGVGCSPDFSPTIRDRRI</sequence>
<accession>A0ABV4F563</accession>
<dbReference type="EMBL" id="JBGBZA010000002">
    <property type="protein sequence ID" value="MEY9318436.1"/>
    <property type="molecule type" value="Genomic_DNA"/>
</dbReference>
<dbReference type="Proteomes" id="UP001565471">
    <property type="component" value="Unassembled WGS sequence"/>
</dbReference>
<evidence type="ECO:0000313" key="1">
    <source>
        <dbReference type="EMBL" id="MEY9318436.1"/>
    </source>
</evidence>
<evidence type="ECO:0000313" key="2">
    <source>
        <dbReference type="Proteomes" id="UP001565471"/>
    </source>
</evidence>
<organism evidence="1 2">
    <name type="scientific">Bradyrhizobium elkanii</name>
    <dbReference type="NCBI Taxonomy" id="29448"/>
    <lineage>
        <taxon>Bacteria</taxon>
        <taxon>Pseudomonadati</taxon>
        <taxon>Pseudomonadota</taxon>
        <taxon>Alphaproteobacteria</taxon>
        <taxon>Hyphomicrobiales</taxon>
        <taxon>Nitrobacteraceae</taxon>
        <taxon>Bradyrhizobium</taxon>
    </lineage>
</organism>
<name>A0ABV4F563_BRAEL</name>
<protein>
    <submittedName>
        <fullName evidence="1">Uncharacterized protein</fullName>
    </submittedName>
</protein>
<keyword evidence="2" id="KW-1185">Reference proteome</keyword>
<reference evidence="1 2" key="1">
    <citation type="submission" date="2024-07" db="EMBL/GenBank/DDBJ databases">
        <title>Genomic Encyclopedia of Type Strains, Phase V (KMG-V): Genome sequencing to study the core and pangenomes of soil and plant-associated prokaryotes.</title>
        <authorList>
            <person name="Whitman W."/>
        </authorList>
    </citation>
    <scope>NUCLEOTIDE SEQUENCE [LARGE SCALE GENOMIC DNA]</scope>
    <source>
        <strain evidence="1 2">USDA 415</strain>
    </source>
</reference>
<gene>
    <name evidence="1" type="ORF">ABIF29_005235</name>
</gene>
<proteinExistence type="predicted"/>
<comment type="caution">
    <text evidence="1">The sequence shown here is derived from an EMBL/GenBank/DDBJ whole genome shotgun (WGS) entry which is preliminary data.</text>
</comment>